<organism evidence="1 2">
    <name type="scientific">Cetraspora pellucida</name>
    <dbReference type="NCBI Taxonomy" id="1433469"/>
    <lineage>
        <taxon>Eukaryota</taxon>
        <taxon>Fungi</taxon>
        <taxon>Fungi incertae sedis</taxon>
        <taxon>Mucoromycota</taxon>
        <taxon>Glomeromycotina</taxon>
        <taxon>Glomeromycetes</taxon>
        <taxon>Diversisporales</taxon>
        <taxon>Gigasporaceae</taxon>
        <taxon>Cetraspora</taxon>
    </lineage>
</organism>
<proteinExistence type="predicted"/>
<name>A0A9N9K7U6_9GLOM</name>
<accession>A0A9N9K7U6</accession>
<protein>
    <submittedName>
        <fullName evidence="1">6164_t:CDS:1</fullName>
    </submittedName>
</protein>
<evidence type="ECO:0000313" key="2">
    <source>
        <dbReference type="Proteomes" id="UP000789759"/>
    </source>
</evidence>
<reference evidence="1" key="1">
    <citation type="submission" date="2021-06" db="EMBL/GenBank/DDBJ databases">
        <authorList>
            <person name="Kallberg Y."/>
            <person name="Tangrot J."/>
            <person name="Rosling A."/>
        </authorList>
    </citation>
    <scope>NUCLEOTIDE SEQUENCE</scope>
    <source>
        <strain evidence="1">FL966</strain>
    </source>
</reference>
<dbReference type="AlphaFoldDB" id="A0A9N9K7U6"/>
<keyword evidence="2" id="KW-1185">Reference proteome</keyword>
<sequence>DFLEHGIYKNYVFKKAVEIWKQLDDGQISWYLGKRQVKLSIDQLELMIQMHSYLVENVKSELNHIDQTLRQEDFLSIFNKITSSMNNGTDLFNDDSASFSEEVDGNIEEDIEEDMEEDMEEPSEEDSVGKNLLTLEIENFISLSSKLKSNKLLTEDIVHGNRDFDVNDLINSLD</sequence>
<dbReference type="EMBL" id="CAJVQA010043843">
    <property type="protein sequence ID" value="CAG8816087.1"/>
    <property type="molecule type" value="Genomic_DNA"/>
</dbReference>
<dbReference type="OrthoDB" id="2406411at2759"/>
<feature type="non-terminal residue" evidence="1">
    <location>
        <position position="174"/>
    </location>
</feature>
<evidence type="ECO:0000313" key="1">
    <source>
        <dbReference type="EMBL" id="CAG8816087.1"/>
    </source>
</evidence>
<comment type="caution">
    <text evidence="1">The sequence shown here is derived from an EMBL/GenBank/DDBJ whole genome shotgun (WGS) entry which is preliminary data.</text>
</comment>
<gene>
    <name evidence="1" type="ORF">CPELLU_LOCUS19204</name>
</gene>
<dbReference type="Proteomes" id="UP000789759">
    <property type="component" value="Unassembled WGS sequence"/>
</dbReference>